<evidence type="ECO:0000256" key="5">
    <source>
        <dbReference type="ARBA" id="ARBA00022679"/>
    </source>
</evidence>
<keyword evidence="9" id="KW-0902">Two-component regulatory system</keyword>
<dbReference type="InterPro" id="IPR036890">
    <property type="entry name" value="HATPase_C_sf"/>
</dbReference>
<sequence>MSTSAKIRLLLAIVCATFLLTAIIVKETFTPKVNLAQTGAILQKNINAKEAYINEIISSKGIARLKQLPDNTTDAINFIQNYTTKKHILVYTYRNNHIKFWTGGSIVPESPAPYKEGSQFVKLANGYYEIVKKTDVDFTVLAFILVKPIYRFENQYLHNRFDKDMLQDNNIDIADIFDKVIYDIHATDNSYLFSVKLKPGNVNHRFYYFEIVLWLLGFITLCTLIHNICNYIAGKGFILLSFAILTAFICITRFINLNNGWPELGEFELFNSRLYGSNALFPTLGDFCLNVLGACWLASFVFHHRHKIIRRAVSKTAAYCIIIVCCAGLIGLSTILLNLYYGLVINSNISFDVTNVFNLSGFSFLGVLMLCFSFLLFYLLNDTLLVITRRLTIPDKHKVYIFSFFIIAATAVTFLQHGGSVFYILVGLFTAIRAYDIWYGNGKLNATSFLSLIAICSLISAIKLNHFQKVKDTEMRKVLIQKLEAADDDTADSAFHKIEKQIITDPILLQYFGENDRNDEFLRNRLQKSYFDGYLSKYDIKVYAFNSAGEPITSDKSYLLNDFKDMVAYSSIKKVSDYFYHETDFGFQSYFAILPVKDNDTSLGTLVINLKSKPFVAESTFPLLLVKGEVRSNQAFKDYSYAFYSDKHLLNQSGKYTYTLYNNIFKGQPRQYVIQKTKMADISWYKPLAHFNHLIYVQPNKRNMIVVSRQEDPIADSVTSLTFFFVTLLGFSGVVILISWLWARIRIFNIKNQQIKWGFRINVDKILYRSRIQFSVIFTVVFTLLIIGIITFQSISNQYRDQQQEMIRDKISRIGLVFEQGLRKDYYSTQQAGQVKFNEFANTYLVDLTLYNKNGVALITTQPKIYDYNLLARRMDGRAFIGMNKQQQSVLLNDERIGDLNYKAAYVPIRNAKEQTVAYLQLPYFADEVEYNNRIGALLNAMINIYALVFIAIGLFAIVIARQITSPLAFIQYNLSKTIYGQKNEPIVWDRDDEIGALVKEYNKMIGELEASAQRLAQSERETAWREMAKQVAHEIKNPLTPLKLGLQLLDKAWKDKDPKFDQKFERFSKSFVEQIESLSSIASEFSAFAKMPDTKLEKVNLFEIITQAVIIFKQMDNVTIDYQAGDAFFIRADRDQLLRCFNNLLKNAIEAIPDNRPGVISIAHKVNPGHVLVIVTDNGNGIPEGMREKIFAPNFTTKSSGTGLGLAFVKNSIENAGGKVWFETELGKGTTFFLSLPAAV</sequence>
<evidence type="ECO:0000259" key="12">
    <source>
        <dbReference type="PROSITE" id="PS50885"/>
    </source>
</evidence>
<dbReference type="Pfam" id="PF02518">
    <property type="entry name" value="HATPase_c"/>
    <property type="match status" value="1"/>
</dbReference>
<feature type="transmembrane region" description="Helical" evidence="10">
    <location>
        <begin position="772"/>
        <end position="792"/>
    </location>
</feature>
<feature type="transmembrane region" description="Helical" evidence="10">
    <location>
        <begin position="316"/>
        <end position="341"/>
    </location>
</feature>
<gene>
    <name evidence="13" type="ORF">IRJ18_20930</name>
</gene>
<accession>A0ABR9XNL6</accession>
<evidence type="ECO:0000259" key="11">
    <source>
        <dbReference type="PROSITE" id="PS50109"/>
    </source>
</evidence>
<evidence type="ECO:0000256" key="6">
    <source>
        <dbReference type="ARBA" id="ARBA00022741"/>
    </source>
</evidence>
<evidence type="ECO:0000256" key="1">
    <source>
        <dbReference type="ARBA" id="ARBA00000085"/>
    </source>
</evidence>
<dbReference type="Proteomes" id="UP000632774">
    <property type="component" value="Unassembled WGS sequence"/>
</dbReference>
<keyword evidence="6" id="KW-0547">Nucleotide-binding</keyword>
<protein>
    <recommendedName>
        <fullName evidence="3">histidine kinase</fullName>
        <ecNumber evidence="3">2.7.13.3</ecNumber>
    </recommendedName>
</protein>
<feature type="domain" description="HAMP" evidence="12">
    <location>
        <begin position="962"/>
        <end position="1014"/>
    </location>
</feature>
<dbReference type="SMART" id="SM00387">
    <property type="entry name" value="HATPase_c"/>
    <property type="match status" value="1"/>
</dbReference>
<reference evidence="13 14" key="1">
    <citation type="submission" date="2020-10" db="EMBL/GenBank/DDBJ databases">
        <title>Mucilaginibacter mali sp. nov., isolated from rhizosphere soil of apple orchard.</title>
        <authorList>
            <person name="Lee J.-S."/>
            <person name="Kim H.S."/>
            <person name="Kim J.-S."/>
        </authorList>
    </citation>
    <scope>NUCLEOTIDE SEQUENCE [LARGE SCALE GENOMIC DNA]</scope>
    <source>
        <strain evidence="13 14">KCTC 23157</strain>
    </source>
</reference>
<evidence type="ECO:0000256" key="10">
    <source>
        <dbReference type="SAM" id="Phobius"/>
    </source>
</evidence>
<dbReference type="InterPro" id="IPR003661">
    <property type="entry name" value="HisK_dim/P_dom"/>
</dbReference>
<feature type="transmembrane region" description="Helical" evidence="10">
    <location>
        <begin position="237"/>
        <end position="255"/>
    </location>
</feature>
<feature type="transmembrane region" description="Helical" evidence="10">
    <location>
        <begin position="943"/>
        <end position="961"/>
    </location>
</feature>
<keyword evidence="10" id="KW-0812">Transmembrane</keyword>
<dbReference type="CDD" id="cd00082">
    <property type="entry name" value="HisKA"/>
    <property type="match status" value="1"/>
</dbReference>
<dbReference type="SUPFAM" id="SSF55874">
    <property type="entry name" value="ATPase domain of HSP90 chaperone/DNA topoisomerase II/histidine kinase"/>
    <property type="match status" value="1"/>
</dbReference>
<keyword evidence="14" id="KW-1185">Reference proteome</keyword>
<dbReference type="Pfam" id="PF00512">
    <property type="entry name" value="HisKA"/>
    <property type="match status" value="1"/>
</dbReference>
<evidence type="ECO:0000313" key="13">
    <source>
        <dbReference type="EMBL" id="MBE9668846.1"/>
    </source>
</evidence>
<dbReference type="PRINTS" id="PR00344">
    <property type="entry name" value="BCTRLSENSOR"/>
</dbReference>
<dbReference type="InterPro" id="IPR003660">
    <property type="entry name" value="HAMP_dom"/>
</dbReference>
<dbReference type="InterPro" id="IPR036097">
    <property type="entry name" value="HisK_dim/P_sf"/>
</dbReference>
<dbReference type="PROSITE" id="PS50885">
    <property type="entry name" value="HAMP"/>
    <property type="match status" value="1"/>
</dbReference>
<evidence type="ECO:0000313" key="14">
    <source>
        <dbReference type="Proteomes" id="UP000632774"/>
    </source>
</evidence>
<evidence type="ECO:0000256" key="4">
    <source>
        <dbReference type="ARBA" id="ARBA00022553"/>
    </source>
</evidence>
<dbReference type="InterPro" id="IPR003594">
    <property type="entry name" value="HATPase_dom"/>
</dbReference>
<evidence type="ECO:0000256" key="7">
    <source>
        <dbReference type="ARBA" id="ARBA00022777"/>
    </source>
</evidence>
<dbReference type="Gene3D" id="6.10.340.10">
    <property type="match status" value="1"/>
</dbReference>
<keyword evidence="8" id="KW-0067">ATP-binding</keyword>
<feature type="transmembrane region" description="Helical" evidence="10">
    <location>
        <begin position="279"/>
        <end position="304"/>
    </location>
</feature>
<dbReference type="InterPro" id="IPR005467">
    <property type="entry name" value="His_kinase_dom"/>
</dbReference>
<name>A0ABR9XNL6_9SPHI</name>
<dbReference type="PANTHER" id="PTHR43065">
    <property type="entry name" value="SENSOR HISTIDINE KINASE"/>
    <property type="match status" value="1"/>
</dbReference>
<feature type="transmembrane region" description="Helical" evidence="10">
    <location>
        <begin position="718"/>
        <end position="742"/>
    </location>
</feature>
<feature type="transmembrane region" description="Helical" evidence="10">
    <location>
        <begin position="446"/>
        <end position="467"/>
    </location>
</feature>
<dbReference type="InterPro" id="IPR004358">
    <property type="entry name" value="Sig_transdc_His_kin-like_C"/>
</dbReference>
<dbReference type="Gene3D" id="3.30.565.10">
    <property type="entry name" value="Histidine kinase-like ATPase, C-terminal domain"/>
    <property type="match status" value="1"/>
</dbReference>
<keyword evidence="7" id="KW-0418">Kinase</keyword>
<dbReference type="EMBL" id="JADFFM010000002">
    <property type="protein sequence ID" value="MBE9668846.1"/>
    <property type="molecule type" value="Genomic_DNA"/>
</dbReference>
<keyword evidence="4" id="KW-0597">Phosphoprotein</keyword>
<feature type="transmembrane region" description="Helical" evidence="10">
    <location>
        <begin position="401"/>
        <end position="426"/>
    </location>
</feature>
<feature type="domain" description="Histidine kinase" evidence="11">
    <location>
        <begin position="1031"/>
        <end position="1241"/>
    </location>
</feature>
<dbReference type="CDD" id="cd00075">
    <property type="entry name" value="HATPase"/>
    <property type="match status" value="1"/>
</dbReference>
<keyword evidence="5" id="KW-0808">Transferase</keyword>
<comment type="subcellular location">
    <subcellularLocation>
        <location evidence="2">Membrane</location>
    </subcellularLocation>
</comment>
<proteinExistence type="predicted"/>
<comment type="caution">
    <text evidence="13">The sequence shown here is derived from an EMBL/GenBank/DDBJ whole genome shotgun (WGS) entry which is preliminary data.</text>
</comment>
<dbReference type="SUPFAM" id="SSF47384">
    <property type="entry name" value="Homodimeric domain of signal transducing histidine kinase"/>
    <property type="match status" value="1"/>
</dbReference>
<keyword evidence="10" id="KW-0472">Membrane</keyword>
<dbReference type="EC" id="2.7.13.3" evidence="3"/>
<organism evidence="13 14">
    <name type="scientific">Mucilaginibacter boryungensis</name>
    <dbReference type="NCBI Taxonomy" id="768480"/>
    <lineage>
        <taxon>Bacteria</taxon>
        <taxon>Pseudomonadati</taxon>
        <taxon>Bacteroidota</taxon>
        <taxon>Sphingobacteriia</taxon>
        <taxon>Sphingobacteriales</taxon>
        <taxon>Sphingobacteriaceae</taxon>
        <taxon>Mucilaginibacter</taxon>
    </lineage>
</organism>
<feature type="transmembrane region" description="Helical" evidence="10">
    <location>
        <begin position="361"/>
        <end position="380"/>
    </location>
</feature>
<evidence type="ECO:0000256" key="3">
    <source>
        <dbReference type="ARBA" id="ARBA00012438"/>
    </source>
</evidence>
<evidence type="ECO:0000256" key="2">
    <source>
        <dbReference type="ARBA" id="ARBA00004370"/>
    </source>
</evidence>
<feature type="transmembrane region" description="Helical" evidence="10">
    <location>
        <begin position="206"/>
        <end position="225"/>
    </location>
</feature>
<dbReference type="RefSeq" id="WP_194108222.1">
    <property type="nucleotide sequence ID" value="NZ_JADFFM010000002.1"/>
</dbReference>
<evidence type="ECO:0000256" key="8">
    <source>
        <dbReference type="ARBA" id="ARBA00022840"/>
    </source>
</evidence>
<dbReference type="SMART" id="SM00388">
    <property type="entry name" value="HisKA"/>
    <property type="match status" value="1"/>
</dbReference>
<evidence type="ECO:0000256" key="9">
    <source>
        <dbReference type="ARBA" id="ARBA00023012"/>
    </source>
</evidence>
<comment type="catalytic activity">
    <reaction evidence="1">
        <text>ATP + protein L-histidine = ADP + protein N-phospho-L-histidine.</text>
        <dbReference type="EC" id="2.7.13.3"/>
    </reaction>
</comment>
<keyword evidence="10" id="KW-1133">Transmembrane helix</keyword>
<dbReference type="PROSITE" id="PS50109">
    <property type="entry name" value="HIS_KIN"/>
    <property type="match status" value="1"/>
</dbReference>
<dbReference type="Gene3D" id="1.10.287.130">
    <property type="match status" value="1"/>
</dbReference>
<dbReference type="PANTHER" id="PTHR43065:SF46">
    <property type="entry name" value="C4-DICARBOXYLATE TRANSPORT SENSOR PROTEIN DCTB"/>
    <property type="match status" value="1"/>
</dbReference>